<evidence type="ECO:0000259" key="5">
    <source>
        <dbReference type="PROSITE" id="PS51156"/>
    </source>
</evidence>
<protein>
    <recommendedName>
        <fullName evidence="5">ELM2 domain-containing protein</fullName>
    </recommendedName>
</protein>
<evidence type="ECO:0000313" key="6">
    <source>
        <dbReference type="EMBL" id="KAJ8281615.1"/>
    </source>
</evidence>
<evidence type="ECO:0000256" key="1">
    <source>
        <dbReference type="ARBA" id="ARBA00023015"/>
    </source>
</evidence>
<keyword evidence="1" id="KW-0805">Transcription regulation</keyword>
<accession>A0A9Q1DTM4</accession>
<dbReference type="Proteomes" id="UP001152803">
    <property type="component" value="Unassembled WGS sequence"/>
</dbReference>
<evidence type="ECO:0000256" key="4">
    <source>
        <dbReference type="SAM" id="MobiDB-lite"/>
    </source>
</evidence>
<keyword evidence="7" id="KW-1185">Reference proteome</keyword>
<reference evidence="6" key="1">
    <citation type="journal article" date="2023" name="Science">
        <title>Genome structures resolve the early diversification of teleost fishes.</title>
        <authorList>
            <person name="Parey E."/>
            <person name="Louis A."/>
            <person name="Montfort J."/>
            <person name="Bouchez O."/>
            <person name="Roques C."/>
            <person name="Iampietro C."/>
            <person name="Lluch J."/>
            <person name="Castinel A."/>
            <person name="Donnadieu C."/>
            <person name="Desvignes T."/>
            <person name="Floi Bucao C."/>
            <person name="Jouanno E."/>
            <person name="Wen M."/>
            <person name="Mejri S."/>
            <person name="Dirks R."/>
            <person name="Jansen H."/>
            <person name="Henkel C."/>
            <person name="Chen W.J."/>
            <person name="Zahm M."/>
            <person name="Cabau C."/>
            <person name="Klopp C."/>
            <person name="Thompson A.W."/>
            <person name="Robinson-Rechavi M."/>
            <person name="Braasch I."/>
            <person name="Lecointre G."/>
            <person name="Bobe J."/>
            <person name="Postlethwait J.H."/>
            <person name="Berthelot C."/>
            <person name="Roest Crollius H."/>
            <person name="Guiguen Y."/>
        </authorList>
    </citation>
    <scope>NUCLEOTIDE SEQUENCE</scope>
    <source>
        <strain evidence="6">Concon-B</strain>
    </source>
</reference>
<name>A0A9Q1DTM4_CONCO</name>
<dbReference type="EMBL" id="JAFJMO010000003">
    <property type="protein sequence ID" value="KAJ8281615.1"/>
    <property type="molecule type" value="Genomic_DNA"/>
</dbReference>
<feature type="compositionally biased region" description="Basic and acidic residues" evidence="4">
    <location>
        <begin position="1"/>
        <end position="29"/>
    </location>
</feature>
<dbReference type="GO" id="GO:0006357">
    <property type="term" value="P:regulation of transcription by RNA polymerase II"/>
    <property type="evidence" value="ECO:0007669"/>
    <property type="project" value="TreeGrafter"/>
</dbReference>
<dbReference type="GO" id="GO:0005667">
    <property type="term" value="C:transcription regulator complex"/>
    <property type="evidence" value="ECO:0007669"/>
    <property type="project" value="TreeGrafter"/>
</dbReference>
<keyword evidence="2" id="KW-0804">Transcription</keyword>
<organism evidence="6 7">
    <name type="scientific">Conger conger</name>
    <name type="common">Conger eel</name>
    <name type="synonym">Muraena conger</name>
    <dbReference type="NCBI Taxonomy" id="82655"/>
    <lineage>
        <taxon>Eukaryota</taxon>
        <taxon>Metazoa</taxon>
        <taxon>Chordata</taxon>
        <taxon>Craniata</taxon>
        <taxon>Vertebrata</taxon>
        <taxon>Euteleostomi</taxon>
        <taxon>Actinopterygii</taxon>
        <taxon>Neopterygii</taxon>
        <taxon>Teleostei</taxon>
        <taxon>Anguilliformes</taxon>
        <taxon>Congridae</taxon>
        <taxon>Conger</taxon>
    </lineage>
</organism>
<feature type="domain" description="ELM2" evidence="5">
    <location>
        <begin position="110"/>
        <end position="205"/>
    </location>
</feature>
<dbReference type="AlphaFoldDB" id="A0A9Q1DTM4"/>
<dbReference type="SMART" id="SM01189">
    <property type="entry name" value="ELM2"/>
    <property type="match status" value="1"/>
</dbReference>
<evidence type="ECO:0000313" key="7">
    <source>
        <dbReference type="Proteomes" id="UP001152803"/>
    </source>
</evidence>
<dbReference type="Pfam" id="PF01448">
    <property type="entry name" value="ELM2"/>
    <property type="match status" value="1"/>
</dbReference>
<sequence length="222" mass="24356">MPHKSEERLLSELRRAPVPERPADRERPGGARGAPPLQPAPHAEPHPPRDGPLLQPAAPALPAVPLQCVSRPRHVLPAPCFTAHWHINRIQGSLGEQLSPWPEETCLPLPKVNLGPEFQAEVPQLLECRSHDHWPEESPMEQLLWKPWEDLEDSNDLQDQVENLLDLCSSSAMPGGGTNLELALHCLSRCQGDMLATVEMLLLSSPPSSSSSSSSSGLPLLW</sequence>
<dbReference type="PANTHER" id="PTHR16089">
    <property type="entry name" value="REST COREPRESSOR COREST PROTEIN-RELATED"/>
    <property type="match status" value="1"/>
</dbReference>
<feature type="region of interest" description="Disordered" evidence="4">
    <location>
        <begin position="1"/>
        <end position="57"/>
    </location>
</feature>
<dbReference type="InterPro" id="IPR000949">
    <property type="entry name" value="ELM2_dom"/>
</dbReference>
<dbReference type="OrthoDB" id="10258692at2759"/>
<dbReference type="GO" id="GO:0000118">
    <property type="term" value="C:histone deacetylase complex"/>
    <property type="evidence" value="ECO:0007669"/>
    <property type="project" value="TreeGrafter"/>
</dbReference>
<gene>
    <name evidence="6" type="ORF">COCON_G00041340</name>
</gene>
<evidence type="ECO:0000256" key="2">
    <source>
        <dbReference type="ARBA" id="ARBA00023163"/>
    </source>
</evidence>
<dbReference type="InterPro" id="IPR051066">
    <property type="entry name" value="Trans_reg/Corepressor"/>
</dbReference>
<dbReference type="PROSITE" id="PS51156">
    <property type="entry name" value="ELM2"/>
    <property type="match status" value="1"/>
</dbReference>
<dbReference type="PANTHER" id="PTHR16089:SF43">
    <property type="match status" value="1"/>
</dbReference>
<proteinExistence type="predicted"/>
<dbReference type="GO" id="GO:0003714">
    <property type="term" value="F:transcription corepressor activity"/>
    <property type="evidence" value="ECO:0007669"/>
    <property type="project" value="TreeGrafter"/>
</dbReference>
<evidence type="ECO:0000256" key="3">
    <source>
        <dbReference type="ARBA" id="ARBA00023242"/>
    </source>
</evidence>
<keyword evidence="3" id="KW-0539">Nucleus</keyword>
<comment type="caution">
    <text evidence="6">The sequence shown here is derived from an EMBL/GenBank/DDBJ whole genome shotgun (WGS) entry which is preliminary data.</text>
</comment>